<gene>
    <name evidence="3" type="ORF">AJ80_08360</name>
</gene>
<protein>
    <recommendedName>
        <fullName evidence="2">WH2 domain-containing protein</fullName>
    </recommendedName>
</protein>
<feature type="compositionally biased region" description="Pro residues" evidence="1">
    <location>
        <begin position="334"/>
        <end position="357"/>
    </location>
</feature>
<evidence type="ECO:0000259" key="2">
    <source>
        <dbReference type="PROSITE" id="PS51082"/>
    </source>
</evidence>
<feature type="compositionally biased region" description="Low complexity" evidence="1">
    <location>
        <begin position="423"/>
        <end position="433"/>
    </location>
</feature>
<feature type="compositionally biased region" description="Low complexity" evidence="1">
    <location>
        <begin position="358"/>
        <end position="381"/>
    </location>
</feature>
<dbReference type="OrthoDB" id="2430277at2759"/>
<dbReference type="Pfam" id="PF02205">
    <property type="entry name" value="WH2"/>
    <property type="match status" value="1"/>
</dbReference>
<evidence type="ECO:0000313" key="3">
    <source>
        <dbReference type="EMBL" id="PGH05392.1"/>
    </source>
</evidence>
<name>A0A2B7X9J3_POLH7</name>
<sequence>MPPPPPPPPPPMPGFGGGPPPPPPPPGGLPSRPPPATGMGRGALLGDITKGARLKKAVTNDRSAPAIVRDSNASSGPPVGGAPPVPGMLKPPSGLAPPVPGGNRLRSNSDGGQRGSSGGGESAAAPVAPPQLAGILAGGIPKLRKRGGIDTGATSDAAYLSDPATSSAPQPPSAPRPPINRPSIRPPSSSDESAAPPLNPLVANLRKVPPRLGPRPSSSVSMLSTKSAPDMPPPRVPPPPPGAGRAPPIPPTVPRKVSSPALPTPPPAPPTAAPAPPSAPPPPPISAPRPPPVRSTPAAPPPPPPGAPPVANGLQATSIAMQAARNAFGASQPHAPPPPPPPTAAPSAPAPPPPSSPPSISSARTSSLLSNSTPFSSRPSSLVDNQHAPPPQHPPPVRSMLDPSSYTLSNGRSRSSSIKQANTTTPTTRGGITRIEDSRFKFQNETQLPKPREFRGTQKLYRAGRGSSVPLDLGALG</sequence>
<feature type="region of interest" description="Disordered" evidence="1">
    <location>
        <begin position="1"/>
        <end position="130"/>
    </location>
</feature>
<accession>A0A2B7X9J3</accession>
<proteinExistence type="predicted"/>
<feature type="compositionally biased region" description="Pro residues" evidence="1">
    <location>
        <begin position="230"/>
        <end position="253"/>
    </location>
</feature>
<organism evidence="3 4">
    <name type="scientific">Polytolypa hystricis (strain UAMH7299)</name>
    <dbReference type="NCBI Taxonomy" id="1447883"/>
    <lineage>
        <taxon>Eukaryota</taxon>
        <taxon>Fungi</taxon>
        <taxon>Dikarya</taxon>
        <taxon>Ascomycota</taxon>
        <taxon>Pezizomycotina</taxon>
        <taxon>Eurotiomycetes</taxon>
        <taxon>Eurotiomycetidae</taxon>
        <taxon>Onygenales</taxon>
        <taxon>Onygenales incertae sedis</taxon>
        <taxon>Polytolypa</taxon>
    </lineage>
</organism>
<feature type="compositionally biased region" description="Pro residues" evidence="1">
    <location>
        <begin position="262"/>
        <end position="308"/>
    </location>
</feature>
<evidence type="ECO:0000256" key="1">
    <source>
        <dbReference type="SAM" id="MobiDB-lite"/>
    </source>
</evidence>
<feature type="compositionally biased region" description="Pro residues" evidence="1">
    <location>
        <begin position="1"/>
        <end position="36"/>
    </location>
</feature>
<dbReference type="InterPro" id="IPR003124">
    <property type="entry name" value="WH2_dom"/>
</dbReference>
<dbReference type="PROSITE" id="PS51082">
    <property type="entry name" value="WH2"/>
    <property type="match status" value="1"/>
</dbReference>
<dbReference type="GO" id="GO:0003779">
    <property type="term" value="F:actin binding"/>
    <property type="evidence" value="ECO:0007669"/>
    <property type="project" value="InterPro"/>
</dbReference>
<dbReference type="AlphaFoldDB" id="A0A2B7X9J3"/>
<feature type="domain" description="WH2" evidence="2">
    <location>
        <begin position="40"/>
        <end position="57"/>
    </location>
</feature>
<dbReference type="EMBL" id="PDNA01000188">
    <property type="protein sequence ID" value="PGH05392.1"/>
    <property type="molecule type" value="Genomic_DNA"/>
</dbReference>
<feature type="region of interest" description="Disordered" evidence="1">
    <location>
        <begin position="142"/>
        <end position="456"/>
    </location>
</feature>
<feature type="compositionally biased region" description="Pro residues" evidence="1">
    <location>
        <begin position="169"/>
        <end position="180"/>
    </location>
</feature>
<dbReference type="STRING" id="1447883.A0A2B7X9J3"/>
<keyword evidence="4" id="KW-1185">Reference proteome</keyword>
<feature type="compositionally biased region" description="Polar residues" evidence="1">
    <location>
        <begin position="216"/>
        <end position="227"/>
    </location>
</feature>
<dbReference type="Proteomes" id="UP000224634">
    <property type="component" value="Unassembled WGS sequence"/>
</dbReference>
<feature type="compositionally biased region" description="Pro residues" evidence="1">
    <location>
        <begin position="388"/>
        <end position="397"/>
    </location>
</feature>
<feature type="compositionally biased region" description="Low complexity" evidence="1">
    <location>
        <begin position="181"/>
        <end position="196"/>
    </location>
</feature>
<feature type="compositionally biased region" description="Gly residues" evidence="1">
    <location>
        <begin position="112"/>
        <end position="121"/>
    </location>
</feature>
<comment type="caution">
    <text evidence="3">The sequence shown here is derived from an EMBL/GenBank/DDBJ whole genome shotgun (WGS) entry which is preliminary data.</text>
</comment>
<reference evidence="3 4" key="1">
    <citation type="submission" date="2017-10" db="EMBL/GenBank/DDBJ databases">
        <title>Comparative genomics in systemic dimorphic fungi from Ajellomycetaceae.</title>
        <authorList>
            <person name="Munoz J.F."/>
            <person name="Mcewen J.G."/>
            <person name="Clay O.K."/>
            <person name="Cuomo C.A."/>
        </authorList>
    </citation>
    <scope>NUCLEOTIDE SEQUENCE [LARGE SCALE GENOMIC DNA]</scope>
    <source>
        <strain evidence="3 4">UAMH7299</strain>
    </source>
</reference>
<feature type="compositionally biased region" description="Polar residues" evidence="1">
    <location>
        <begin position="402"/>
        <end position="422"/>
    </location>
</feature>
<evidence type="ECO:0000313" key="4">
    <source>
        <dbReference type="Proteomes" id="UP000224634"/>
    </source>
</evidence>